<feature type="region of interest" description="Disordered" evidence="10">
    <location>
        <begin position="823"/>
        <end position="852"/>
    </location>
</feature>
<dbReference type="InterPro" id="IPR017455">
    <property type="entry name" value="Znf_FYVE-rel"/>
</dbReference>
<dbReference type="SMART" id="SM00064">
    <property type="entry name" value="FYVE"/>
    <property type="match status" value="1"/>
</dbReference>
<dbReference type="Gene3D" id="3.30.40.10">
    <property type="entry name" value="Zinc/RING finger domain, C3HC4 (zinc finger)"/>
    <property type="match status" value="1"/>
</dbReference>
<comment type="subcellular location">
    <subcellularLocation>
        <location evidence="8">Cytoplasm</location>
    </subcellularLocation>
    <subcellularLocation>
        <location evidence="8">Early endosome membrane</location>
    </subcellularLocation>
</comment>
<dbReference type="FunFam" id="3.30.40.10:FF:000084">
    <property type="entry name" value="Zinc finger, FYVE domain-containing 9b"/>
    <property type="match status" value="1"/>
</dbReference>
<sequence>MENYFQAAVVDLDKLLDDFEQNADEFENYEPPGASLNTGQSSLHSSDLSGLSELANPEQLDEASNSLKTLHCSEEVNFQILSPAPRVEKNLTGLDLLSCVDGGASYKDISCHGRSSVPVCDLISDTGNLLHTEHNIEPVRSFEHFPELELISDPDIHSLSTETSRPLQTNTLKSECVTQTPVNQPEPEINSSNVNLALNTTSSLDQLNIAADFVSSTPSISDPSSSAGYVSGDIPCKSLTKGEDCLGIKEGETGIKCSPCSKYEEITDGEFPKADYEAGQHGADFKEKADVDCDLCSEELASNHGQPEPGIVMASQCPDDDSNISADHDLAVSSMLKDVSLCTSLEALVVNECIATLTENIAAQDKLENVTNIHVSVSHDKRLDIDHSQESTLANENCVSVVSKLDLNQLKSSDQLPAVLSNAVESRTVEQSQIHPPVSYCNLNERYLDDFIDHDLLGDSNLLLSESYISDAELDAFLIQEDGQFSAPSAIQHDSPTRDLNYNGNITAPSDTLSHVDNGGQYSAADFTGSVTSSIPVYQSKQGGSVLVPQSQVTVASEKPYYNGKDGHLASPGSHIGGARPKELFNQLQKPLTAMHGDTLLYKEVRDNDSEQSSTDTTPSSPSPLTESQQANLFNSTVLGTSVNNNSSPELCINEKDRSENGTQNPVLGQRRPTWIPDSDAPKCMNCSVKFTFTKRRHHCRACGKVYCAVCCSQRCKLQYMEKEARVCVLCYEFVSKAQAFERMMSPTGLSPNLIAPYEFCSTISPLVQAQGAGTLNSPTPIVLVPGSVLKQPGVQAISHKETKRVWFADGLLPNGEVADTTKFSSVTKRPSQDLSSASSTLQDSAGGDHLPQDILKQCDEVTEMESSSEDSFVEKALPETTASSFKILSPSDYTMLCGLEKCVSRNVSLIPDDDGLPPLLLASGESGDALIENSPTNKEVMMFLEEGPQMVTFVLNANLIVNVKMVSYASEICWFFASNGLHGLGQAEVVILLTCLENEEILPRDIFKIFIDIYKDAQKGKYIGDLENITFTESFLGSKDHGGFLFFAPTFQDLSGLHLPNDPFLCGVLIQKMEVPWAKVFPIRLMLRLGSEQGVYPCPVRSQRHRKPLFGEIGHTIINLLTDLRNYQYTIPHVDGLVIHMQMEKSCIKIPSNRHNDILKVIHSSNEHVISIGASFSLEADSHLVCVQNSDGIYQTQANSANRKTREVTGASFVVFNGALKTSSGFLAKSSIVEDGLMVQITQEMMEALRQALKDKKDFKIVCGKIDSGNSNEEVTISWVDAEERQNKGITSPIDEQSMEGIPSERICQGAEFEVYDKIVKCTEVFYLVKGGETQNAVAYFQFAKEIATACGAALCPHVKTLKNSGLNKIGLRVSMDIDMVEYRAGSHGQLLPQIFLNDLDCTLIPVIHNRTSDSSILPLVMELIFFLFENVN</sequence>
<dbReference type="InterPro" id="IPR022557">
    <property type="entry name" value="SARA-like_C"/>
</dbReference>
<evidence type="ECO:0000256" key="7">
    <source>
        <dbReference type="ARBA" id="ARBA00023136"/>
    </source>
</evidence>
<accession>A0A8T2KIR8</accession>
<dbReference type="InterPro" id="IPR037145">
    <property type="entry name" value="SARA_Smad-bd_sf"/>
</dbReference>
<feature type="domain" description="FYVE-type" evidence="11">
    <location>
        <begin position="678"/>
        <end position="736"/>
    </location>
</feature>
<keyword evidence="7 8" id="KW-0472">Membrane</keyword>
<evidence type="ECO:0000256" key="8">
    <source>
        <dbReference type="PIRNR" id="PIRNR037289"/>
    </source>
</evidence>
<keyword evidence="5 9" id="KW-0863">Zinc-finger</keyword>
<feature type="region of interest" description="Disordered" evidence="10">
    <location>
        <begin position="649"/>
        <end position="673"/>
    </location>
</feature>
<dbReference type="Gene3D" id="3.30.500.40">
    <property type="match status" value="1"/>
</dbReference>
<feature type="compositionally biased region" description="Low complexity" evidence="10">
    <location>
        <begin position="611"/>
        <end position="628"/>
    </location>
</feature>
<dbReference type="SUPFAM" id="SSF57903">
    <property type="entry name" value="FYVE/PHD zinc finger"/>
    <property type="match status" value="1"/>
</dbReference>
<evidence type="ECO:0000256" key="6">
    <source>
        <dbReference type="ARBA" id="ARBA00022833"/>
    </source>
</evidence>
<dbReference type="PROSITE" id="PS50178">
    <property type="entry name" value="ZF_FYVE"/>
    <property type="match status" value="1"/>
</dbReference>
<dbReference type="CDD" id="cd15729">
    <property type="entry name" value="FYVE_endofin"/>
    <property type="match status" value="1"/>
</dbReference>
<dbReference type="Gene3D" id="4.10.720.10">
    <property type="entry name" value="Smad anchor for receptor activation, Smad-binding domain"/>
    <property type="match status" value="1"/>
</dbReference>
<dbReference type="OrthoDB" id="5872154at2759"/>
<evidence type="ECO:0000256" key="10">
    <source>
        <dbReference type="SAM" id="MobiDB-lite"/>
    </source>
</evidence>
<feature type="compositionally biased region" description="Polar residues" evidence="10">
    <location>
        <begin position="823"/>
        <end position="844"/>
    </location>
</feature>
<evidence type="ECO:0000313" key="13">
    <source>
        <dbReference type="Proteomes" id="UP000812440"/>
    </source>
</evidence>
<dbReference type="InterPro" id="IPR035438">
    <property type="entry name" value="SARA/endofin"/>
</dbReference>
<evidence type="ECO:0000313" key="12">
    <source>
        <dbReference type="EMBL" id="KAG8456433.1"/>
    </source>
</evidence>
<dbReference type="InterPro" id="IPR024608">
    <property type="entry name" value="SARA-like_SBD"/>
</dbReference>
<dbReference type="Pfam" id="PF11979">
    <property type="entry name" value="SARA_C"/>
    <property type="match status" value="1"/>
</dbReference>
<dbReference type="PANTHER" id="PTHR46319">
    <property type="entry name" value="ZINC FINGER FYVE DOMAIN-CONTAINING PROTEIN"/>
    <property type="match status" value="1"/>
</dbReference>
<dbReference type="InterPro" id="IPR013083">
    <property type="entry name" value="Znf_RING/FYVE/PHD"/>
</dbReference>
<evidence type="ECO:0000256" key="1">
    <source>
        <dbReference type="ARBA" id="ARBA00022490"/>
    </source>
</evidence>
<evidence type="ECO:0000256" key="4">
    <source>
        <dbReference type="ARBA" id="ARBA00022753"/>
    </source>
</evidence>
<dbReference type="Pfam" id="PF01363">
    <property type="entry name" value="FYVE"/>
    <property type="match status" value="1"/>
</dbReference>
<dbReference type="PIRSF" id="PIRSF037289">
    <property type="entry name" value="SARA/endofin"/>
    <property type="match status" value="1"/>
</dbReference>
<dbReference type="Gene3D" id="3.30.1360.220">
    <property type="entry name" value="Domain of unknown function (DUF3480), N-terminal subdomain"/>
    <property type="match status" value="1"/>
</dbReference>
<evidence type="ECO:0000256" key="9">
    <source>
        <dbReference type="PROSITE-ProRule" id="PRU00091"/>
    </source>
</evidence>
<keyword evidence="3 8" id="KW-0479">Metal-binding</keyword>
<comment type="caution">
    <text evidence="12">The sequence shown here is derived from an EMBL/GenBank/DDBJ whole genome shotgun (WGS) entry which is preliminary data.</text>
</comment>
<dbReference type="GO" id="GO:0016197">
    <property type="term" value="P:endosomal transport"/>
    <property type="evidence" value="ECO:0007669"/>
    <property type="project" value="TreeGrafter"/>
</dbReference>
<evidence type="ECO:0000256" key="5">
    <source>
        <dbReference type="ARBA" id="ARBA00022771"/>
    </source>
</evidence>
<organism evidence="12 13">
    <name type="scientific">Hymenochirus boettgeri</name>
    <name type="common">Congo dwarf clawed frog</name>
    <dbReference type="NCBI Taxonomy" id="247094"/>
    <lineage>
        <taxon>Eukaryota</taxon>
        <taxon>Metazoa</taxon>
        <taxon>Chordata</taxon>
        <taxon>Craniata</taxon>
        <taxon>Vertebrata</taxon>
        <taxon>Euteleostomi</taxon>
        <taxon>Amphibia</taxon>
        <taxon>Batrachia</taxon>
        <taxon>Anura</taxon>
        <taxon>Pipoidea</taxon>
        <taxon>Pipidae</taxon>
        <taxon>Pipinae</taxon>
        <taxon>Hymenochirus</taxon>
    </lineage>
</organism>
<name>A0A8T2KIR8_9PIPI</name>
<dbReference type="GO" id="GO:0005545">
    <property type="term" value="F:1-phosphatidylinositol binding"/>
    <property type="evidence" value="ECO:0007669"/>
    <property type="project" value="UniProtKB-ARBA"/>
</dbReference>
<reference evidence="12" key="1">
    <citation type="thesis" date="2020" institute="ProQuest LLC" country="789 East Eisenhower Parkway, Ann Arbor, MI, USA">
        <title>Comparative Genomics and Chromosome Evolution.</title>
        <authorList>
            <person name="Mudd A.B."/>
        </authorList>
    </citation>
    <scope>NUCLEOTIDE SEQUENCE</scope>
    <source>
        <strain evidence="12">Female2</strain>
        <tissue evidence="12">Blood</tissue>
    </source>
</reference>
<dbReference type="SMART" id="SM01422">
    <property type="entry name" value="SARA"/>
    <property type="match status" value="1"/>
</dbReference>
<keyword evidence="6" id="KW-0862">Zinc</keyword>
<feature type="region of interest" description="Disordered" evidence="10">
    <location>
        <begin position="26"/>
        <end position="49"/>
    </location>
</feature>
<dbReference type="GO" id="GO:0005829">
    <property type="term" value="C:cytosol"/>
    <property type="evidence" value="ECO:0007669"/>
    <property type="project" value="UniProtKB-UniRule"/>
</dbReference>
<feature type="region of interest" description="Disordered" evidence="10">
    <location>
        <begin position="606"/>
        <end position="628"/>
    </location>
</feature>
<gene>
    <name evidence="12" type="ORF">GDO86_002278</name>
</gene>
<dbReference type="Proteomes" id="UP000812440">
    <property type="component" value="Chromosome 1"/>
</dbReference>
<dbReference type="FunFam" id="3.30.1360.220:FF:000001">
    <property type="entry name" value="Zinc finger, FYVE domain-containing 9a"/>
    <property type="match status" value="1"/>
</dbReference>
<keyword evidence="4 8" id="KW-0967">Endosome</keyword>
<evidence type="ECO:0000256" key="2">
    <source>
        <dbReference type="ARBA" id="ARBA00022553"/>
    </source>
</evidence>
<protein>
    <recommendedName>
        <fullName evidence="8">Zinc finger FYVE domain-containing protein</fullName>
    </recommendedName>
</protein>
<keyword evidence="1 8" id="KW-0963">Cytoplasm</keyword>
<dbReference type="InterPro" id="IPR011011">
    <property type="entry name" value="Znf_FYVE_PHD"/>
</dbReference>
<proteinExistence type="predicted"/>
<dbReference type="EMBL" id="JAACNH010000001">
    <property type="protein sequence ID" value="KAG8456433.1"/>
    <property type="molecule type" value="Genomic_DNA"/>
</dbReference>
<dbReference type="Pfam" id="PF11409">
    <property type="entry name" value="SARA"/>
    <property type="match status" value="1"/>
</dbReference>
<dbReference type="InterPro" id="IPR000306">
    <property type="entry name" value="Znf_FYVE"/>
</dbReference>
<dbReference type="GO" id="GO:0031901">
    <property type="term" value="C:early endosome membrane"/>
    <property type="evidence" value="ECO:0007669"/>
    <property type="project" value="UniProtKB-SubCell"/>
</dbReference>
<evidence type="ECO:0000256" key="3">
    <source>
        <dbReference type="ARBA" id="ARBA00022723"/>
    </source>
</evidence>
<keyword evidence="2" id="KW-0597">Phosphoprotein</keyword>
<dbReference type="PANTHER" id="PTHR46319:SF1">
    <property type="entry name" value="ZINC FINGER FYVE DOMAIN-CONTAINING PROTEIN 16"/>
    <property type="match status" value="1"/>
</dbReference>
<evidence type="ECO:0000259" key="11">
    <source>
        <dbReference type="PROSITE" id="PS50178"/>
    </source>
</evidence>
<dbReference type="SMART" id="SM01421">
    <property type="entry name" value="DUF3480"/>
    <property type="match status" value="1"/>
</dbReference>
<keyword evidence="13" id="KW-1185">Reference proteome</keyword>
<dbReference type="GO" id="GO:0008270">
    <property type="term" value="F:zinc ion binding"/>
    <property type="evidence" value="ECO:0007669"/>
    <property type="project" value="UniProtKB-KW"/>
</dbReference>